<evidence type="ECO:0000256" key="11">
    <source>
        <dbReference type="SAM" id="MobiDB-lite"/>
    </source>
</evidence>
<keyword evidence="15" id="KW-1185">Reference proteome</keyword>
<dbReference type="Proteomes" id="UP000501780">
    <property type="component" value="Chromosome"/>
</dbReference>
<keyword evidence="4" id="KW-0799">Topoisomerase</keyword>
<evidence type="ECO:0000256" key="8">
    <source>
        <dbReference type="ARBA" id="ARBA00031985"/>
    </source>
</evidence>
<dbReference type="Gene3D" id="2.70.20.10">
    <property type="entry name" value="Topoisomerase I, domain 3"/>
    <property type="match status" value="1"/>
</dbReference>
<dbReference type="KEGG" id="bfc:BacF7301_12755"/>
<dbReference type="InterPro" id="IPR034144">
    <property type="entry name" value="TOPRIM_TopoIII"/>
</dbReference>
<evidence type="ECO:0000256" key="3">
    <source>
        <dbReference type="ARBA" id="ARBA00012891"/>
    </source>
</evidence>
<dbReference type="GO" id="GO:0003917">
    <property type="term" value="F:DNA topoisomerase type I (single strand cut, ATP-independent) activity"/>
    <property type="evidence" value="ECO:0007669"/>
    <property type="project" value="UniProtKB-EC"/>
</dbReference>
<dbReference type="EMBL" id="CP050831">
    <property type="protein sequence ID" value="QIU97500.1"/>
    <property type="molecule type" value="Genomic_DNA"/>
</dbReference>
<dbReference type="CDD" id="cd03362">
    <property type="entry name" value="TOPRIM_TopoIA_TopoIII"/>
    <property type="match status" value="1"/>
</dbReference>
<evidence type="ECO:0000256" key="7">
    <source>
        <dbReference type="ARBA" id="ARBA00030003"/>
    </source>
</evidence>
<evidence type="ECO:0000259" key="12">
    <source>
        <dbReference type="PROSITE" id="PS50880"/>
    </source>
</evidence>
<dbReference type="GO" id="GO:0006281">
    <property type="term" value="P:DNA repair"/>
    <property type="evidence" value="ECO:0007669"/>
    <property type="project" value="TreeGrafter"/>
</dbReference>
<dbReference type="InterPro" id="IPR003601">
    <property type="entry name" value="Topo_IA_2"/>
</dbReference>
<dbReference type="InterPro" id="IPR006171">
    <property type="entry name" value="TOPRIM_dom"/>
</dbReference>
<dbReference type="SUPFAM" id="SSF56712">
    <property type="entry name" value="Prokaryotic type I DNA topoisomerase"/>
    <property type="match status" value="1"/>
</dbReference>
<dbReference type="Pfam" id="PF01131">
    <property type="entry name" value="Topoisom_bac"/>
    <property type="match status" value="1"/>
</dbReference>
<dbReference type="InterPro" id="IPR013826">
    <property type="entry name" value="Topo_IA_cen_sub3"/>
</dbReference>
<evidence type="ECO:0000313" key="14">
    <source>
        <dbReference type="EMBL" id="QIU97500.1"/>
    </source>
</evidence>
<dbReference type="PROSITE" id="PS50880">
    <property type="entry name" value="TOPRIM"/>
    <property type="match status" value="1"/>
</dbReference>
<evidence type="ECO:0000256" key="5">
    <source>
        <dbReference type="ARBA" id="ARBA00023125"/>
    </source>
</evidence>
<keyword evidence="6 14" id="KW-0413">Isomerase</keyword>
<dbReference type="Gene3D" id="1.10.460.10">
    <property type="entry name" value="Topoisomerase I, domain 2"/>
    <property type="match status" value="1"/>
</dbReference>
<sequence>MTAIIAEKPSVAKDIANVLNVRQRHDGYLSGNDYLVTWAFGHLIQLAMPDAYGFSGFRRENLPIIPQEFKFIPRQIREGKEYKSDPGVLKQLKVIGEVFAQSDRIVVATDAGREGEGIFRYIYNYLGCRKPFVRLWISSLTDRAIRDGLDKLKPGSDYDNLYRAAEARAIADYLVGINSTQALSIAAGQGIFSLGRVQTPTLMMICSRYLENRNFTPQTYYQLKVTAEKDGTPFSAISEHKYETLPAATTALNAVTATGTVMVADVQRKEVNQEPPLLYDLTSLQKEANSKLGFSADKTLSIAQSLYEKKVLSYPRTGSRFISDDVFDEIPSRIALLEQYPAFSAYAATLKGTALNRRSVDAGKVTDHHALIITECLPGELPKDERKVYDMVAARLLESFSARCVKDVTTVRFTAAGSDFITKGTVIKSAGWRAVRGEKDEEEESTALPPLQPGETFPLQSAENVEKQTKSRPLHTESSLLSAMESCGRELQETELRDSLKDIGIGTPATRASIIETLFSRDYVRRDKKNLVPTEKGLAVYYTVKGKRIADVEMTGQWETALARIETGGMDAATFRRGIEVYTAQITEELLQVQVSVADGEHIPCPKCQSGRILFYPKVAKCSNVDCGVTIFRNKGGKELTDKQITDLVTKGKTSLIKGFKNKDGKTFDAHVTFDKDFRTVYEFPPRTDKTKGKGGRRDFKVLHP</sequence>
<feature type="domain" description="Toprim" evidence="12">
    <location>
        <begin position="1"/>
        <end position="141"/>
    </location>
</feature>
<reference evidence="14 15" key="1">
    <citation type="submission" date="2020-03" db="EMBL/GenBank/DDBJ databases">
        <title>Genomic analysis of Bacteroides faecium CBA7301.</title>
        <authorList>
            <person name="Kim J."/>
            <person name="Roh S.W."/>
        </authorList>
    </citation>
    <scope>NUCLEOTIDE SEQUENCE [LARGE SCALE GENOMIC DNA]</scope>
    <source>
        <strain evidence="14 15">CBA7301</strain>
    </source>
</reference>
<dbReference type="InterPro" id="IPR003602">
    <property type="entry name" value="Topo_IA_DNA-bd_dom"/>
</dbReference>
<dbReference type="Pfam" id="PF13342">
    <property type="entry name" value="Toprim_Crpt"/>
    <property type="match status" value="1"/>
</dbReference>
<dbReference type="InterPro" id="IPR013825">
    <property type="entry name" value="Topo_IA_cen_sub2"/>
</dbReference>
<dbReference type="InterPro" id="IPR013497">
    <property type="entry name" value="Topo_IA_cen"/>
</dbReference>
<evidence type="ECO:0000256" key="10">
    <source>
        <dbReference type="ARBA" id="ARBA00032877"/>
    </source>
</evidence>
<comment type="similarity">
    <text evidence="2">Belongs to the type IA topoisomerase family.</text>
</comment>
<proteinExistence type="inferred from homology"/>
<evidence type="ECO:0000313" key="15">
    <source>
        <dbReference type="Proteomes" id="UP000501780"/>
    </source>
</evidence>
<dbReference type="InterPro" id="IPR023405">
    <property type="entry name" value="Topo_IA_core_domain"/>
</dbReference>
<dbReference type="InterPro" id="IPR025589">
    <property type="entry name" value="Toprim_C_rpt"/>
</dbReference>
<dbReference type="SMART" id="SM00436">
    <property type="entry name" value="TOP1Bc"/>
    <property type="match status" value="1"/>
</dbReference>
<evidence type="ECO:0000256" key="2">
    <source>
        <dbReference type="ARBA" id="ARBA00009446"/>
    </source>
</evidence>
<organism evidence="14 15">
    <name type="scientific">Bacteroides faecium</name>
    <dbReference type="NCBI Taxonomy" id="2715212"/>
    <lineage>
        <taxon>Bacteria</taxon>
        <taxon>Pseudomonadati</taxon>
        <taxon>Bacteroidota</taxon>
        <taxon>Bacteroidia</taxon>
        <taxon>Bacteroidales</taxon>
        <taxon>Bacteroidaceae</taxon>
        <taxon>Bacteroides</taxon>
    </lineage>
</organism>
<dbReference type="Gene3D" id="1.10.290.10">
    <property type="entry name" value="Topoisomerase I, domain 4"/>
    <property type="match status" value="1"/>
</dbReference>
<dbReference type="Pfam" id="PF01751">
    <property type="entry name" value="Toprim"/>
    <property type="match status" value="1"/>
</dbReference>
<dbReference type="GO" id="GO:0006310">
    <property type="term" value="P:DNA recombination"/>
    <property type="evidence" value="ECO:0007669"/>
    <property type="project" value="TreeGrafter"/>
</dbReference>
<comment type="catalytic activity">
    <reaction evidence="1">
        <text>ATP-independent breakage of single-stranded DNA, followed by passage and rejoining.</text>
        <dbReference type="EC" id="5.6.2.1"/>
    </reaction>
</comment>
<dbReference type="GO" id="GO:0003677">
    <property type="term" value="F:DNA binding"/>
    <property type="evidence" value="ECO:0007669"/>
    <property type="project" value="UniProtKB-KW"/>
</dbReference>
<dbReference type="SMART" id="SM00437">
    <property type="entry name" value="TOP1Ac"/>
    <property type="match status" value="1"/>
</dbReference>
<protein>
    <recommendedName>
        <fullName evidence="3">DNA topoisomerase</fullName>
        <ecNumber evidence="3">5.6.2.1</ecNumber>
    </recommendedName>
    <alternativeName>
        <fullName evidence="10">Omega-protein</fullName>
    </alternativeName>
    <alternativeName>
        <fullName evidence="9">Relaxing enzyme</fullName>
    </alternativeName>
    <alternativeName>
        <fullName evidence="7">Swivelase</fullName>
    </alternativeName>
    <alternativeName>
        <fullName evidence="8">Untwisting enzyme</fullName>
    </alternativeName>
</protein>
<dbReference type="CDD" id="cd00186">
    <property type="entry name" value="TOP1Ac"/>
    <property type="match status" value="1"/>
</dbReference>
<dbReference type="EC" id="5.6.2.1" evidence="3"/>
<dbReference type="PRINTS" id="PR00417">
    <property type="entry name" value="PRTPISMRASEI"/>
</dbReference>
<dbReference type="AlphaFoldDB" id="A0A6H0KVN2"/>
<evidence type="ECO:0000256" key="6">
    <source>
        <dbReference type="ARBA" id="ARBA00023235"/>
    </source>
</evidence>
<evidence type="ECO:0000256" key="9">
    <source>
        <dbReference type="ARBA" id="ARBA00032235"/>
    </source>
</evidence>
<evidence type="ECO:0000256" key="4">
    <source>
        <dbReference type="ARBA" id="ARBA00023029"/>
    </source>
</evidence>
<dbReference type="Gene3D" id="3.40.50.140">
    <property type="match status" value="1"/>
</dbReference>
<dbReference type="InterPro" id="IPR013824">
    <property type="entry name" value="Topo_IA_cen_sub1"/>
</dbReference>
<evidence type="ECO:0000259" key="13">
    <source>
        <dbReference type="PROSITE" id="PS52039"/>
    </source>
</evidence>
<dbReference type="InterPro" id="IPR000380">
    <property type="entry name" value="Topo_IA"/>
</dbReference>
<dbReference type="SMART" id="SM00493">
    <property type="entry name" value="TOPRIM"/>
    <property type="match status" value="1"/>
</dbReference>
<name>A0A6H0KVN2_9BACE</name>
<feature type="region of interest" description="Disordered" evidence="11">
    <location>
        <begin position="435"/>
        <end position="476"/>
    </location>
</feature>
<keyword evidence="5" id="KW-0238">DNA-binding</keyword>
<accession>A0A6H0KVN2</accession>
<gene>
    <name evidence="14" type="ORF">BacF7301_12755</name>
</gene>
<dbReference type="GO" id="GO:0006265">
    <property type="term" value="P:DNA topological change"/>
    <property type="evidence" value="ECO:0007669"/>
    <property type="project" value="InterPro"/>
</dbReference>
<evidence type="ECO:0000256" key="1">
    <source>
        <dbReference type="ARBA" id="ARBA00000213"/>
    </source>
</evidence>
<dbReference type="PANTHER" id="PTHR11390">
    <property type="entry name" value="PROKARYOTIC DNA TOPOISOMERASE"/>
    <property type="match status" value="1"/>
</dbReference>
<dbReference type="PANTHER" id="PTHR11390:SF21">
    <property type="entry name" value="DNA TOPOISOMERASE 3-ALPHA"/>
    <property type="match status" value="1"/>
</dbReference>
<feature type="domain" description="Topo IA-type catalytic" evidence="13">
    <location>
        <begin position="158"/>
        <end position="587"/>
    </location>
</feature>
<dbReference type="GO" id="GO:0043597">
    <property type="term" value="C:cytoplasmic replication fork"/>
    <property type="evidence" value="ECO:0007669"/>
    <property type="project" value="TreeGrafter"/>
</dbReference>
<dbReference type="PROSITE" id="PS52039">
    <property type="entry name" value="TOPO_IA_2"/>
    <property type="match status" value="1"/>
</dbReference>